<proteinExistence type="predicted"/>
<dbReference type="Pfam" id="PF13649">
    <property type="entry name" value="Methyltransf_25"/>
    <property type="match status" value="1"/>
</dbReference>
<keyword evidence="1" id="KW-0808">Transferase</keyword>
<dbReference type="InterPro" id="IPR041698">
    <property type="entry name" value="Methyltransf_25"/>
</dbReference>
<dbReference type="EMBL" id="JAIFZO010000002">
    <property type="protein sequence ID" value="MCX4232015.1"/>
    <property type="molecule type" value="Genomic_DNA"/>
</dbReference>
<name>A0ABT3UWS0_9ACTN</name>
<accession>A0ABT3UWS0</accession>
<dbReference type="PANTHER" id="PTHR43861">
    <property type="entry name" value="TRANS-ACONITATE 2-METHYLTRANSFERASE-RELATED"/>
    <property type="match status" value="1"/>
</dbReference>
<organism evidence="3 4">
    <name type="scientific">Streptomyces ortus</name>
    <dbReference type="NCBI Taxonomy" id="2867268"/>
    <lineage>
        <taxon>Bacteria</taxon>
        <taxon>Bacillati</taxon>
        <taxon>Actinomycetota</taxon>
        <taxon>Actinomycetes</taxon>
        <taxon>Kitasatosporales</taxon>
        <taxon>Streptomycetaceae</taxon>
        <taxon>Streptomyces</taxon>
    </lineage>
</organism>
<dbReference type="InterPro" id="IPR029063">
    <property type="entry name" value="SAM-dependent_MTases_sf"/>
</dbReference>
<keyword evidence="4" id="KW-1185">Reference proteome</keyword>
<dbReference type="SUPFAM" id="SSF53335">
    <property type="entry name" value="S-adenosyl-L-methionine-dependent methyltransferases"/>
    <property type="match status" value="1"/>
</dbReference>
<feature type="domain" description="Methyltransferase" evidence="2">
    <location>
        <begin position="50"/>
        <end position="145"/>
    </location>
</feature>
<protein>
    <submittedName>
        <fullName evidence="3">Class I SAM-dependent methyltransferase</fullName>
    </submittedName>
</protein>
<dbReference type="Proteomes" id="UP001165590">
    <property type="component" value="Unassembled WGS sequence"/>
</dbReference>
<gene>
    <name evidence="3" type="ORF">K3769_04315</name>
</gene>
<dbReference type="GO" id="GO:0032259">
    <property type="term" value="P:methylation"/>
    <property type="evidence" value="ECO:0007669"/>
    <property type="project" value="UniProtKB-KW"/>
</dbReference>
<sequence>MTAEAVIQAWDVADPEAIHPLRRVSEDAYWESGRAQADMLATVIPDGAKVMDFGCGDGRVAIPMAIRGYEVTAADSSQNMLDRFDERIFQRDRITLVQASADGIAGHLGRRRMDAVYSLAVLIHHSYTDCLHIIERLRAATKLGGILVLDWPVSEAPEEADSWIGVTTWSPQQQADACARIGLEPVDSKLPWGVYRAVKAGG</sequence>
<reference evidence="3" key="1">
    <citation type="journal article" date="2022" name="bioRxiv">
        <title>Discovery and biosynthetic assessment of Streptomyces ortus sp nov. isolated from a deep-sea sponge.</title>
        <authorList>
            <person name="Williams S.E."/>
        </authorList>
    </citation>
    <scope>NUCLEOTIDE SEQUENCE</scope>
    <source>
        <strain evidence="3">A15ISP2-DRY2</strain>
    </source>
</reference>
<dbReference type="RefSeq" id="WP_267025118.1">
    <property type="nucleotide sequence ID" value="NZ_JAIFZO010000002.1"/>
</dbReference>
<keyword evidence="3" id="KW-0489">Methyltransferase</keyword>
<evidence type="ECO:0000259" key="2">
    <source>
        <dbReference type="Pfam" id="PF13649"/>
    </source>
</evidence>
<dbReference type="GO" id="GO:0008168">
    <property type="term" value="F:methyltransferase activity"/>
    <property type="evidence" value="ECO:0007669"/>
    <property type="project" value="UniProtKB-KW"/>
</dbReference>
<comment type="caution">
    <text evidence="3">The sequence shown here is derived from an EMBL/GenBank/DDBJ whole genome shotgun (WGS) entry which is preliminary data.</text>
</comment>
<dbReference type="CDD" id="cd02440">
    <property type="entry name" value="AdoMet_MTases"/>
    <property type="match status" value="1"/>
</dbReference>
<evidence type="ECO:0000313" key="4">
    <source>
        <dbReference type="Proteomes" id="UP001165590"/>
    </source>
</evidence>
<dbReference type="Gene3D" id="3.40.50.150">
    <property type="entry name" value="Vaccinia Virus protein VP39"/>
    <property type="match status" value="1"/>
</dbReference>
<evidence type="ECO:0000256" key="1">
    <source>
        <dbReference type="ARBA" id="ARBA00022679"/>
    </source>
</evidence>
<evidence type="ECO:0000313" key="3">
    <source>
        <dbReference type="EMBL" id="MCX4232015.1"/>
    </source>
</evidence>